<evidence type="ECO:0000313" key="2">
    <source>
        <dbReference type="EMBL" id="GAA4406909.1"/>
    </source>
</evidence>
<accession>A0ABP8KGW0</accession>
<gene>
    <name evidence="2" type="ORF">GCM10023147_50720</name>
</gene>
<reference evidence="3" key="1">
    <citation type="journal article" date="2019" name="Int. J. Syst. Evol. Microbiol.">
        <title>The Global Catalogue of Microorganisms (GCM) 10K type strain sequencing project: providing services to taxonomists for standard genome sequencing and annotation.</title>
        <authorList>
            <consortium name="The Broad Institute Genomics Platform"/>
            <consortium name="The Broad Institute Genome Sequencing Center for Infectious Disease"/>
            <person name="Wu L."/>
            <person name="Ma J."/>
        </authorList>
    </citation>
    <scope>NUCLEOTIDE SEQUENCE [LARGE SCALE GENOMIC DNA]</scope>
    <source>
        <strain evidence="3">JCM 17688</strain>
    </source>
</reference>
<dbReference type="RefSeq" id="WP_345001596.1">
    <property type="nucleotide sequence ID" value="NZ_BAABFR010000167.1"/>
</dbReference>
<dbReference type="Gene3D" id="3.20.180.10">
    <property type="entry name" value="PNP-oxidase-like"/>
    <property type="match status" value="1"/>
</dbReference>
<comment type="caution">
    <text evidence="2">The sequence shown here is derived from an EMBL/GenBank/DDBJ whole genome shotgun (WGS) entry which is preliminary data.</text>
</comment>
<dbReference type="InterPro" id="IPR019595">
    <property type="entry name" value="DUF2470"/>
</dbReference>
<feature type="domain" description="DUF2470" evidence="1">
    <location>
        <begin position="159"/>
        <end position="225"/>
    </location>
</feature>
<proteinExistence type="predicted"/>
<dbReference type="InterPro" id="IPR037119">
    <property type="entry name" value="Haem_oxidase_HugZ-like_sf"/>
</dbReference>
<dbReference type="SUPFAM" id="SSF50475">
    <property type="entry name" value="FMN-binding split barrel"/>
    <property type="match status" value="1"/>
</dbReference>
<dbReference type="EMBL" id="BAABFR010000167">
    <property type="protein sequence ID" value="GAA4406909.1"/>
    <property type="molecule type" value="Genomic_DNA"/>
</dbReference>
<evidence type="ECO:0000313" key="3">
    <source>
        <dbReference type="Proteomes" id="UP001500635"/>
    </source>
</evidence>
<organism evidence="2 3">
    <name type="scientific">Tsukamurella soli</name>
    <dbReference type="NCBI Taxonomy" id="644556"/>
    <lineage>
        <taxon>Bacteria</taxon>
        <taxon>Bacillati</taxon>
        <taxon>Actinomycetota</taxon>
        <taxon>Actinomycetes</taxon>
        <taxon>Mycobacteriales</taxon>
        <taxon>Tsukamurellaceae</taxon>
        <taxon>Tsukamurella</taxon>
    </lineage>
</organism>
<sequence length="244" mass="26225">MSAPTIVEPTPAERVRTVCVVPHAAVLVTDQYDAVSVALHHLLGGDLIVAVAEDAPPLHGLRAMVEVNDVSPLPLRERTRSLVWLSGRASEVADGAELARLVAEENPLPGLLDIGNGTRLVRIPVETAVLADASGAASVSGPDLATAAPDPFADFEFSWLTHVESGHPEMVGQLARRLPGRLRNHRIRLLGIDRYGIRLRAEHHESSDEDVRLNFTQPAVDMAALQRGIRILLGCPFLNGLRAG</sequence>
<evidence type="ECO:0000259" key="1">
    <source>
        <dbReference type="Pfam" id="PF10615"/>
    </source>
</evidence>
<name>A0ABP8KGW0_9ACTN</name>
<keyword evidence="3" id="KW-1185">Reference proteome</keyword>
<protein>
    <submittedName>
        <fullName evidence="2">DUF2470 domain-containing protein</fullName>
    </submittedName>
</protein>
<dbReference type="Pfam" id="PF10615">
    <property type="entry name" value="DUF2470"/>
    <property type="match status" value="1"/>
</dbReference>
<dbReference type="Proteomes" id="UP001500635">
    <property type="component" value="Unassembled WGS sequence"/>
</dbReference>